<comment type="caution">
    <text evidence="4">The sequence shown here is derived from an EMBL/GenBank/DDBJ whole genome shotgun (WGS) entry which is preliminary data.</text>
</comment>
<dbReference type="InterPro" id="IPR001638">
    <property type="entry name" value="Solute-binding_3/MltF_N"/>
</dbReference>
<organism evidence="4 5">
    <name type="scientific">Brevibacterium rongguiense</name>
    <dbReference type="NCBI Taxonomy" id="2695267"/>
    <lineage>
        <taxon>Bacteria</taxon>
        <taxon>Bacillati</taxon>
        <taxon>Actinomycetota</taxon>
        <taxon>Actinomycetes</taxon>
        <taxon>Micrococcales</taxon>
        <taxon>Brevibacteriaceae</taxon>
        <taxon>Brevibacterium</taxon>
    </lineage>
</organism>
<dbReference type="SUPFAM" id="SSF53850">
    <property type="entry name" value="Periplasmic binding protein-like II"/>
    <property type="match status" value="1"/>
</dbReference>
<evidence type="ECO:0000256" key="2">
    <source>
        <dbReference type="SAM" id="SignalP"/>
    </source>
</evidence>
<evidence type="ECO:0000256" key="1">
    <source>
        <dbReference type="ARBA" id="ARBA00022729"/>
    </source>
</evidence>
<dbReference type="Pfam" id="PF00497">
    <property type="entry name" value="SBP_bac_3"/>
    <property type="match status" value="1"/>
</dbReference>
<dbReference type="PANTHER" id="PTHR35936:SF17">
    <property type="entry name" value="ARGININE-BINDING EXTRACELLULAR PROTEIN ARTP"/>
    <property type="match status" value="1"/>
</dbReference>
<keyword evidence="1 2" id="KW-0732">Signal</keyword>
<dbReference type="Gene3D" id="3.40.190.10">
    <property type="entry name" value="Periplasmic binding protein-like II"/>
    <property type="match status" value="2"/>
</dbReference>
<name>A0A6N9H6E2_9MICO</name>
<dbReference type="Proteomes" id="UP000469215">
    <property type="component" value="Unassembled WGS sequence"/>
</dbReference>
<gene>
    <name evidence="4" type="ORF">GSY69_05935</name>
</gene>
<accession>A0A6N9H6E2</accession>
<proteinExistence type="predicted"/>
<dbReference type="PANTHER" id="PTHR35936">
    <property type="entry name" value="MEMBRANE-BOUND LYTIC MUREIN TRANSGLYCOSYLASE F"/>
    <property type="match status" value="1"/>
</dbReference>
<feature type="signal peptide" evidence="2">
    <location>
        <begin position="1"/>
        <end position="20"/>
    </location>
</feature>
<evidence type="ECO:0000313" key="4">
    <source>
        <dbReference type="EMBL" id="MYM19519.1"/>
    </source>
</evidence>
<dbReference type="SMART" id="SM00062">
    <property type="entry name" value="PBPb"/>
    <property type="match status" value="1"/>
</dbReference>
<feature type="domain" description="Solute-binding protein family 3/N-terminal" evidence="3">
    <location>
        <begin position="47"/>
        <end position="268"/>
    </location>
</feature>
<feature type="chain" id="PRO_5039226289" evidence="2">
    <location>
        <begin position="21"/>
        <end position="280"/>
    </location>
</feature>
<protein>
    <submittedName>
        <fullName evidence="4">Transporter substrate-binding domain-containing protein</fullName>
    </submittedName>
</protein>
<dbReference type="AlphaFoldDB" id="A0A6N9H6E2"/>
<dbReference type="EMBL" id="WWEQ01000018">
    <property type="protein sequence ID" value="MYM19519.1"/>
    <property type="molecule type" value="Genomic_DNA"/>
</dbReference>
<evidence type="ECO:0000313" key="5">
    <source>
        <dbReference type="Proteomes" id="UP000469215"/>
    </source>
</evidence>
<reference evidence="4 5" key="1">
    <citation type="submission" date="2020-01" db="EMBL/GenBank/DDBJ databases">
        <authorList>
            <person name="Deng T."/>
        </authorList>
    </citation>
    <scope>NUCLEOTIDE SEQUENCE [LARGE SCALE GENOMIC DNA]</scope>
    <source>
        <strain evidence="4 5">5221</strain>
    </source>
</reference>
<dbReference type="RefSeq" id="WP_160952951.1">
    <property type="nucleotide sequence ID" value="NZ_WWEQ01000018.1"/>
</dbReference>
<keyword evidence="5" id="KW-1185">Reference proteome</keyword>
<dbReference type="PROSITE" id="PS51257">
    <property type="entry name" value="PROKAR_LIPOPROTEIN"/>
    <property type="match status" value="1"/>
</dbReference>
<evidence type="ECO:0000259" key="3">
    <source>
        <dbReference type="SMART" id="SM00062"/>
    </source>
</evidence>
<sequence length="280" mass="30155">MKKFAAVGVTALALAAALTGCESSGGSGSVESDCKPKNEFKTIADGTLTVSVPELPPFTAYNNGQPQGVDIEVVNKIAQAECKTVKWMQTTYAGAIPAVTDGRADVATGAFYRTKERNEATNLTDPVYVDTMAAISKDGITKIPDMEKLKVGSVDGYLWVPDMKKVMSSNFTVYPSAVEMQQDLEAGRIQVGLDSFGSASDRLKDKKEYQVKTVEKDDRVKASIEAAQITFPQTKGNADMTKAFNEQLTQFHEDGTIKDILKQHGLPESSADTGKPRLIG</sequence>